<keyword evidence="3" id="KW-1185">Reference proteome</keyword>
<protein>
    <submittedName>
        <fullName evidence="2">Uncharacterized protein</fullName>
    </submittedName>
</protein>
<organism evidence="2 3">
    <name type="scientific">Lactuca saligna</name>
    <name type="common">Willowleaf lettuce</name>
    <dbReference type="NCBI Taxonomy" id="75948"/>
    <lineage>
        <taxon>Eukaryota</taxon>
        <taxon>Viridiplantae</taxon>
        <taxon>Streptophyta</taxon>
        <taxon>Embryophyta</taxon>
        <taxon>Tracheophyta</taxon>
        <taxon>Spermatophyta</taxon>
        <taxon>Magnoliopsida</taxon>
        <taxon>eudicotyledons</taxon>
        <taxon>Gunneridae</taxon>
        <taxon>Pentapetalae</taxon>
        <taxon>asterids</taxon>
        <taxon>campanulids</taxon>
        <taxon>Asterales</taxon>
        <taxon>Asteraceae</taxon>
        <taxon>Cichorioideae</taxon>
        <taxon>Cichorieae</taxon>
        <taxon>Lactucinae</taxon>
        <taxon>Lactuca</taxon>
    </lineage>
</organism>
<sequence length="118" mass="13086">MTVRPGKSKPRAPIYGGMLVTKLARSYGVFDDPGVEFLKWKEGHPFQPRLFKSAIIVKDMGNNTYSVPVDDEVVVAAVPPSGAPSHYTYIPYWEEHWAENRGGMGTSGARDGDDKEEE</sequence>
<name>A0AA36E4Q2_LACSI</name>
<evidence type="ECO:0000256" key="1">
    <source>
        <dbReference type="SAM" id="MobiDB-lite"/>
    </source>
</evidence>
<reference evidence="2" key="1">
    <citation type="submission" date="2023-04" db="EMBL/GenBank/DDBJ databases">
        <authorList>
            <person name="Vijverberg K."/>
            <person name="Xiong W."/>
            <person name="Schranz E."/>
        </authorList>
    </citation>
    <scope>NUCLEOTIDE SEQUENCE</scope>
</reference>
<evidence type="ECO:0000313" key="3">
    <source>
        <dbReference type="Proteomes" id="UP001177003"/>
    </source>
</evidence>
<dbReference type="Proteomes" id="UP001177003">
    <property type="component" value="Chromosome 4"/>
</dbReference>
<dbReference type="AlphaFoldDB" id="A0AA36E4Q2"/>
<gene>
    <name evidence="2" type="ORF">LSALG_LOCUS21266</name>
</gene>
<feature type="region of interest" description="Disordered" evidence="1">
    <location>
        <begin position="99"/>
        <end position="118"/>
    </location>
</feature>
<dbReference type="EMBL" id="OX465080">
    <property type="protein sequence ID" value="CAI9281575.1"/>
    <property type="molecule type" value="Genomic_DNA"/>
</dbReference>
<evidence type="ECO:0000313" key="2">
    <source>
        <dbReference type="EMBL" id="CAI9281575.1"/>
    </source>
</evidence>
<accession>A0AA36E4Q2</accession>
<proteinExistence type="predicted"/>